<dbReference type="PANTHER" id="PTHR13200:SF0">
    <property type="entry name" value="EEF1A LYSINE METHYLTRANSFERASE 1"/>
    <property type="match status" value="1"/>
</dbReference>
<dbReference type="PROSITE" id="PS00092">
    <property type="entry name" value="N6_MTASE"/>
    <property type="match status" value="1"/>
</dbReference>
<dbReference type="EMBL" id="JAQMWT010000529">
    <property type="protein sequence ID" value="KAJ8600104.1"/>
    <property type="molecule type" value="Genomic_DNA"/>
</dbReference>
<evidence type="ECO:0000313" key="5">
    <source>
        <dbReference type="EMBL" id="KAJ8600104.1"/>
    </source>
</evidence>
<dbReference type="GO" id="GO:0005737">
    <property type="term" value="C:cytoplasm"/>
    <property type="evidence" value="ECO:0007669"/>
    <property type="project" value="UniProtKB-SubCell"/>
</dbReference>
<organism evidence="5 6">
    <name type="scientific">Chrysophaeum taylorii</name>
    <dbReference type="NCBI Taxonomy" id="2483200"/>
    <lineage>
        <taxon>Eukaryota</taxon>
        <taxon>Sar</taxon>
        <taxon>Stramenopiles</taxon>
        <taxon>Ochrophyta</taxon>
        <taxon>Pelagophyceae</taxon>
        <taxon>Pelagomonadales</taxon>
        <taxon>Pelagomonadaceae</taxon>
        <taxon>Chrysophaeum</taxon>
    </lineage>
</organism>
<sequence>MDSARSSSSSDPEIGIEALRPEALAALREVQDAPPAERENFGLSQFWYTDACASAIGAAVRDAVPGRVAVLSCPSVHRTVGGVLFEYDPKLAEVFFDYREVLDSEFENLFDAVVLDPPYVSRDCLERYHAHAVFLSGGSKVLAFTSVVNREFVLSEFGWRLTRFELEFESKLATPLGVFTNVPDLAARLGGFV</sequence>
<comment type="subcellular location">
    <subcellularLocation>
        <location evidence="1">Cytoplasm</location>
    </subcellularLocation>
</comment>
<keyword evidence="6" id="KW-1185">Reference proteome</keyword>
<evidence type="ECO:0000313" key="6">
    <source>
        <dbReference type="Proteomes" id="UP001230188"/>
    </source>
</evidence>
<dbReference type="InterPro" id="IPR002052">
    <property type="entry name" value="DNA_methylase_N6_adenine_CS"/>
</dbReference>
<protein>
    <submittedName>
        <fullName evidence="5">Uncharacterized protein</fullName>
    </submittedName>
</protein>
<dbReference type="AlphaFoldDB" id="A0AAD7XJ61"/>
<gene>
    <name evidence="5" type="ORF">CTAYLR_003460</name>
</gene>
<keyword evidence="4" id="KW-0808">Transferase</keyword>
<dbReference type="GO" id="GO:0032259">
    <property type="term" value="P:methylation"/>
    <property type="evidence" value="ECO:0007669"/>
    <property type="project" value="UniProtKB-KW"/>
</dbReference>
<proteinExistence type="predicted"/>
<dbReference type="PANTHER" id="PTHR13200">
    <property type="entry name" value="EEF1A LYSINE METHYLTRANSFERASE 1"/>
    <property type="match status" value="1"/>
</dbReference>
<name>A0AAD7XJ61_9STRA</name>
<evidence type="ECO:0000256" key="3">
    <source>
        <dbReference type="ARBA" id="ARBA00022603"/>
    </source>
</evidence>
<evidence type="ECO:0000256" key="1">
    <source>
        <dbReference type="ARBA" id="ARBA00004496"/>
    </source>
</evidence>
<dbReference type="Proteomes" id="UP001230188">
    <property type="component" value="Unassembled WGS sequence"/>
</dbReference>
<dbReference type="GO" id="GO:0016279">
    <property type="term" value="F:protein-lysine N-methyltransferase activity"/>
    <property type="evidence" value="ECO:0007669"/>
    <property type="project" value="InterPro"/>
</dbReference>
<reference evidence="5" key="1">
    <citation type="submission" date="2023-01" db="EMBL/GenBank/DDBJ databases">
        <title>Metagenome sequencing of chrysophaentin producing Chrysophaeum taylorii.</title>
        <authorList>
            <person name="Davison J."/>
            <person name="Bewley C."/>
        </authorList>
    </citation>
    <scope>NUCLEOTIDE SEQUENCE</scope>
    <source>
        <strain evidence="5">NIES-1699</strain>
    </source>
</reference>
<dbReference type="InterPro" id="IPR041370">
    <property type="entry name" value="Mlase_EEF1AKMT1/ZCCHC4"/>
</dbReference>
<accession>A0AAD7XJ61</accession>
<dbReference type="GO" id="GO:0003676">
    <property type="term" value="F:nucleic acid binding"/>
    <property type="evidence" value="ECO:0007669"/>
    <property type="project" value="InterPro"/>
</dbReference>
<keyword evidence="3" id="KW-0489">Methyltransferase</keyword>
<evidence type="ECO:0000256" key="4">
    <source>
        <dbReference type="ARBA" id="ARBA00022679"/>
    </source>
</evidence>
<evidence type="ECO:0000256" key="2">
    <source>
        <dbReference type="ARBA" id="ARBA00022490"/>
    </source>
</evidence>
<comment type="caution">
    <text evidence="5">The sequence shown here is derived from an EMBL/GenBank/DDBJ whole genome shotgun (WGS) entry which is preliminary data.</text>
</comment>
<keyword evidence="2" id="KW-0963">Cytoplasm</keyword>
<dbReference type="InterPro" id="IPR019369">
    <property type="entry name" value="Efm5/EEF1AKMT1"/>
</dbReference>
<dbReference type="Pfam" id="PF10237">
    <property type="entry name" value="N6-adenineMlase"/>
    <property type="match status" value="1"/>
</dbReference>